<proteinExistence type="predicted"/>
<evidence type="ECO:0000313" key="1">
    <source>
        <dbReference type="EMBL" id="VDO11824.1"/>
    </source>
</evidence>
<evidence type="ECO:0000313" key="2">
    <source>
        <dbReference type="Proteomes" id="UP000280834"/>
    </source>
</evidence>
<dbReference type="Proteomes" id="UP000280834">
    <property type="component" value="Unassembled WGS sequence"/>
</dbReference>
<reference evidence="1 2" key="2">
    <citation type="submission" date="2018-11" db="EMBL/GenBank/DDBJ databases">
        <authorList>
            <consortium name="Pathogen Informatics"/>
        </authorList>
    </citation>
    <scope>NUCLEOTIDE SEQUENCE [LARGE SCALE GENOMIC DNA]</scope>
</reference>
<gene>
    <name evidence="1" type="ORF">BTMF_LOCUS2124</name>
</gene>
<dbReference type="AlphaFoldDB" id="A0A0R3Q8Z4"/>
<keyword evidence="2" id="KW-1185">Reference proteome</keyword>
<accession>A0A0R3Q8Z4</accession>
<sequence length="38" mass="4564">MNPQEILIQSAWKNVICENNSKQKELMRNCHLWILQIP</sequence>
<dbReference type="WBParaSite" id="BTMF_0000280201-mRNA-1">
    <property type="protein sequence ID" value="BTMF_0000280201-mRNA-1"/>
    <property type="gene ID" value="BTMF_0000280201"/>
</dbReference>
<evidence type="ECO:0000313" key="3">
    <source>
        <dbReference type="WBParaSite" id="BTMF_0000280201-mRNA-1"/>
    </source>
</evidence>
<dbReference type="EMBL" id="UZAG01001669">
    <property type="protein sequence ID" value="VDO11824.1"/>
    <property type="molecule type" value="Genomic_DNA"/>
</dbReference>
<organism evidence="3">
    <name type="scientific">Brugia timori</name>
    <dbReference type="NCBI Taxonomy" id="42155"/>
    <lineage>
        <taxon>Eukaryota</taxon>
        <taxon>Metazoa</taxon>
        <taxon>Ecdysozoa</taxon>
        <taxon>Nematoda</taxon>
        <taxon>Chromadorea</taxon>
        <taxon>Rhabditida</taxon>
        <taxon>Spirurina</taxon>
        <taxon>Spiruromorpha</taxon>
        <taxon>Filarioidea</taxon>
        <taxon>Onchocercidae</taxon>
        <taxon>Brugia</taxon>
    </lineage>
</organism>
<reference evidence="3" key="1">
    <citation type="submission" date="2017-02" db="UniProtKB">
        <authorList>
            <consortium name="WormBaseParasite"/>
        </authorList>
    </citation>
    <scope>IDENTIFICATION</scope>
</reference>
<protein>
    <submittedName>
        <fullName evidence="1 3">Uncharacterized protein</fullName>
    </submittedName>
</protein>
<name>A0A0R3Q8Z4_9BILA</name>